<dbReference type="Pfam" id="PF13191">
    <property type="entry name" value="AAA_16"/>
    <property type="match status" value="1"/>
</dbReference>
<dbReference type="PROSITE" id="PS50943">
    <property type="entry name" value="HTH_CROC1"/>
    <property type="match status" value="1"/>
</dbReference>
<name>A0A4R6SGE2_LABRH</name>
<dbReference type="SUPFAM" id="SSF47413">
    <property type="entry name" value="lambda repressor-like DNA-binding domains"/>
    <property type="match status" value="1"/>
</dbReference>
<dbReference type="PRINTS" id="PR00364">
    <property type="entry name" value="DISEASERSIST"/>
</dbReference>
<keyword evidence="4" id="KW-0804">Transcription</keyword>
<dbReference type="SMART" id="SM00862">
    <property type="entry name" value="Trans_reg_C"/>
    <property type="match status" value="1"/>
</dbReference>
<dbReference type="Gene3D" id="3.40.50.300">
    <property type="entry name" value="P-loop containing nucleotide triphosphate hydrolases"/>
    <property type="match status" value="1"/>
</dbReference>
<protein>
    <submittedName>
        <fullName evidence="8">DNA-binding SARP family transcriptional activator</fullName>
    </submittedName>
</protein>
<feature type="DNA-binding region" description="OmpR/PhoB-type" evidence="5">
    <location>
        <begin position="62"/>
        <end position="162"/>
    </location>
</feature>
<feature type="domain" description="OmpR/PhoB-type" evidence="7">
    <location>
        <begin position="62"/>
        <end position="162"/>
    </location>
</feature>
<dbReference type="Gene3D" id="1.10.260.40">
    <property type="entry name" value="lambda repressor-like DNA-binding domains"/>
    <property type="match status" value="1"/>
</dbReference>
<dbReference type="SUPFAM" id="SSF48452">
    <property type="entry name" value="TPR-like"/>
    <property type="match status" value="2"/>
</dbReference>
<evidence type="ECO:0000259" key="7">
    <source>
        <dbReference type="PROSITE" id="PS51755"/>
    </source>
</evidence>
<dbReference type="GO" id="GO:0000160">
    <property type="term" value="P:phosphorelay signal transduction system"/>
    <property type="evidence" value="ECO:0007669"/>
    <property type="project" value="InterPro"/>
</dbReference>
<sequence length="1062" mass="114537">MADDRGEYARQVRLRRTELGLGQRDLAVLCGISERAVRDIEKGRVRRPRPATRDRLAEVLRLPVLVPGPGPAGVRIDVLGILTVRVSGRVVPIESTMQRTVLGFLALQPRQLVSKHSLVELLWGDRPPSSAVNLVQTYVARLRRRVPGLVITGGRGGYRLDVDHTDIDVARFDAFALAAQEAVARGASADGAAACRAALALWRDDVLTDLGERAQTHPSVVAMRRKRVDVALRYAAAATAAGEQAAAATEVQRMLGTELLHESLHAALMRLLAASGQQAEALAVFDAVSRRLREELGIDPGPELRAAHSDVLRASAALPGQPLITPRELPARPTQLVGRGPELERLRRLLGMAHDESPVVAVCGAGGVGKTALVLRWAHDNVNRFPDGQLWADLRGYGPGQPSTPDEVIEHLLRALGVGTAHLPADLTARAAMLRSAMAGRRMLLVLDNARDSAQVRSLLPGGPPLVTVVTSRDALRSLVAADGAVRLRLTRLDPDAGRELLSAGIGPEVLHTVTATRIVEHCDGLPLALRIVRERLATASAAEVRGFAEELGGDERLDALNLNEPSSDFSVRAALNWSYRTLPPAASTLMRRIPLCRVPTVDAAVAEALTDLPGRAAAQALDALLAAHLLERVGTDRYRIHDLVLMFATERLQEEESAADITAGRRRLALALARTAEAALASMRRNIPLRRPLLQDCATSRRPATTWTTGHADMIVAVAQDLIANEQHDLGWALLERGWHATYTIADTSRFESALTVAFDVAVRAGDMSAATGMNRLLAVTYATNHSLERAERALQRGIALAAEAGMTQVVIADTGNLARVWLLRGDLSRSRSAMHEVASMQKPSTDERRPHLSNLIELECQHGDLAAAEELSAVAREHMAVAADRDEVRELAVAVARVDSLAERWPQVRERLAAMEDDNLAVTNDDVRSRLLILLARACQHTGAGSRAEAMAHEAVAVTRTLGWRSREAEALGVVAEILLAQGEASQALPLLGEALDRCRGCVVPYPECTILLLLAEAHHALGHRQEAGTAAQAASVIADRCDYQMLAARAAYLNRRVAP</sequence>
<evidence type="ECO:0000256" key="5">
    <source>
        <dbReference type="PROSITE-ProRule" id="PRU01091"/>
    </source>
</evidence>
<dbReference type="InterPro" id="IPR001867">
    <property type="entry name" value="OmpR/PhoB-type_DNA-bd"/>
</dbReference>
<dbReference type="InterPro" id="IPR016032">
    <property type="entry name" value="Sig_transdc_resp-reg_C-effctor"/>
</dbReference>
<accession>A0A4R6SGE2</accession>
<dbReference type="InterPro" id="IPR005158">
    <property type="entry name" value="BTAD"/>
</dbReference>
<evidence type="ECO:0000313" key="8">
    <source>
        <dbReference type="EMBL" id="TDQ00580.1"/>
    </source>
</evidence>
<dbReference type="InterPro" id="IPR011990">
    <property type="entry name" value="TPR-like_helical_dom_sf"/>
</dbReference>
<evidence type="ECO:0000259" key="6">
    <source>
        <dbReference type="PROSITE" id="PS50943"/>
    </source>
</evidence>
<dbReference type="Pfam" id="PF00486">
    <property type="entry name" value="Trans_reg_C"/>
    <property type="match status" value="1"/>
</dbReference>
<dbReference type="InterPro" id="IPR001387">
    <property type="entry name" value="Cro/C1-type_HTH"/>
</dbReference>
<evidence type="ECO:0000256" key="1">
    <source>
        <dbReference type="ARBA" id="ARBA00005820"/>
    </source>
</evidence>
<proteinExistence type="inferred from homology"/>
<dbReference type="Pfam" id="PF03704">
    <property type="entry name" value="BTAD"/>
    <property type="match status" value="1"/>
</dbReference>
<feature type="domain" description="HTH cro/C1-type" evidence="6">
    <location>
        <begin position="12"/>
        <end position="66"/>
    </location>
</feature>
<dbReference type="Pfam" id="PF13560">
    <property type="entry name" value="HTH_31"/>
    <property type="match status" value="1"/>
</dbReference>
<evidence type="ECO:0000256" key="4">
    <source>
        <dbReference type="ARBA" id="ARBA00023163"/>
    </source>
</evidence>
<dbReference type="AlphaFoldDB" id="A0A4R6SGE2"/>
<keyword evidence="3 5" id="KW-0238">DNA-binding</keyword>
<dbReference type="SMART" id="SM00530">
    <property type="entry name" value="HTH_XRE"/>
    <property type="match status" value="1"/>
</dbReference>
<dbReference type="InterPro" id="IPR051677">
    <property type="entry name" value="AfsR-DnrI-RedD_regulator"/>
</dbReference>
<keyword evidence="2" id="KW-0805">Transcription regulation</keyword>
<evidence type="ECO:0000256" key="2">
    <source>
        <dbReference type="ARBA" id="ARBA00023015"/>
    </source>
</evidence>
<dbReference type="InterPro" id="IPR027417">
    <property type="entry name" value="P-loop_NTPase"/>
</dbReference>
<evidence type="ECO:0000256" key="3">
    <source>
        <dbReference type="ARBA" id="ARBA00023125"/>
    </source>
</evidence>
<keyword evidence="9" id="KW-1185">Reference proteome</keyword>
<dbReference type="OrthoDB" id="134712at2"/>
<dbReference type="Gene3D" id="1.25.40.10">
    <property type="entry name" value="Tetratricopeptide repeat domain"/>
    <property type="match status" value="2"/>
</dbReference>
<dbReference type="Proteomes" id="UP000295444">
    <property type="component" value="Unassembled WGS sequence"/>
</dbReference>
<dbReference type="Gene3D" id="1.10.10.10">
    <property type="entry name" value="Winged helix-like DNA-binding domain superfamily/Winged helix DNA-binding domain"/>
    <property type="match status" value="1"/>
</dbReference>
<dbReference type="SUPFAM" id="SSF52540">
    <property type="entry name" value="P-loop containing nucleoside triphosphate hydrolases"/>
    <property type="match status" value="1"/>
</dbReference>
<dbReference type="SUPFAM" id="SSF46894">
    <property type="entry name" value="C-terminal effector domain of the bipartite response regulators"/>
    <property type="match status" value="1"/>
</dbReference>
<dbReference type="SMART" id="SM01043">
    <property type="entry name" value="BTAD"/>
    <property type="match status" value="1"/>
</dbReference>
<dbReference type="EMBL" id="SNXZ01000002">
    <property type="protein sequence ID" value="TDQ00580.1"/>
    <property type="molecule type" value="Genomic_DNA"/>
</dbReference>
<dbReference type="CDD" id="cd00093">
    <property type="entry name" value="HTH_XRE"/>
    <property type="match status" value="1"/>
</dbReference>
<dbReference type="InterPro" id="IPR041664">
    <property type="entry name" value="AAA_16"/>
</dbReference>
<dbReference type="PANTHER" id="PTHR35807:SF1">
    <property type="entry name" value="TRANSCRIPTIONAL REGULATOR REDD"/>
    <property type="match status" value="1"/>
</dbReference>
<gene>
    <name evidence="8" type="ORF">EV186_102441</name>
</gene>
<dbReference type="GO" id="GO:0003677">
    <property type="term" value="F:DNA binding"/>
    <property type="evidence" value="ECO:0007669"/>
    <property type="project" value="UniProtKB-UniRule"/>
</dbReference>
<evidence type="ECO:0000313" key="9">
    <source>
        <dbReference type="Proteomes" id="UP000295444"/>
    </source>
</evidence>
<reference evidence="8 9" key="1">
    <citation type="submission" date="2019-03" db="EMBL/GenBank/DDBJ databases">
        <title>Genomic Encyclopedia of Type Strains, Phase IV (KMG-IV): sequencing the most valuable type-strain genomes for metagenomic binning, comparative biology and taxonomic classification.</title>
        <authorList>
            <person name="Goeker M."/>
        </authorList>
    </citation>
    <scope>NUCLEOTIDE SEQUENCE [LARGE SCALE GENOMIC DNA]</scope>
    <source>
        <strain evidence="8 9">DSM 45361</strain>
    </source>
</reference>
<dbReference type="PANTHER" id="PTHR35807">
    <property type="entry name" value="TRANSCRIPTIONAL REGULATOR REDD-RELATED"/>
    <property type="match status" value="1"/>
</dbReference>
<dbReference type="GO" id="GO:0043531">
    <property type="term" value="F:ADP binding"/>
    <property type="evidence" value="ECO:0007669"/>
    <property type="project" value="InterPro"/>
</dbReference>
<organism evidence="8 9">
    <name type="scientific">Labedaea rhizosphaerae</name>
    <dbReference type="NCBI Taxonomy" id="598644"/>
    <lineage>
        <taxon>Bacteria</taxon>
        <taxon>Bacillati</taxon>
        <taxon>Actinomycetota</taxon>
        <taxon>Actinomycetes</taxon>
        <taxon>Pseudonocardiales</taxon>
        <taxon>Pseudonocardiaceae</taxon>
        <taxon>Labedaea</taxon>
    </lineage>
</organism>
<dbReference type="InterPro" id="IPR010982">
    <property type="entry name" value="Lambda_DNA-bd_dom_sf"/>
</dbReference>
<dbReference type="GO" id="GO:0006355">
    <property type="term" value="P:regulation of DNA-templated transcription"/>
    <property type="evidence" value="ECO:0007669"/>
    <property type="project" value="InterPro"/>
</dbReference>
<dbReference type="InterPro" id="IPR036388">
    <property type="entry name" value="WH-like_DNA-bd_sf"/>
</dbReference>
<dbReference type="PROSITE" id="PS51755">
    <property type="entry name" value="OMPR_PHOB"/>
    <property type="match status" value="1"/>
</dbReference>
<comment type="similarity">
    <text evidence="1">Belongs to the AfsR/DnrI/RedD regulatory family.</text>
</comment>
<comment type="caution">
    <text evidence="8">The sequence shown here is derived from an EMBL/GenBank/DDBJ whole genome shotgun (WGS) entry which is preliminary data.</text>
</comment>